<evidence type="ECO:0000256" key="6">
    <source>
        <dbReference type="ARBA" id="ARBA00022917"/>
    </source>
</evidence>
<evidence type="ECO:0000256" key="4">
    <source>
        <dbReference type="ARBA" id="ARBA00022741"/>
    </source>
</evidence>
<dbReference type="InterPro" id="IPR009080">
    <property type="entry name" value="tRNAsynth_Ia_anticodon-bd"/>
</dbReference>
<evidence type="ECO:0000313" key="15">
    <source>
        <dbReference type="Proteomes" id="UP000468668"/>
    </source>
</evidence>
<comment type="catalytic activity">
    <reaction evidence="9 10">
        <text>tRNA(Ile) + L-isoleucine + ATP = L-isoleucyl-tRNA(Ile) + AMP + diphosphate</text>
        <dbReference type="Rhea" id="RHEA:11060"/>
        <dbReference type="Rhea" id="RHEA-COMP:9666"/>
        <dbReference type="Rhea" id="RHEA-COMP:9695"/>
        <dbReference type="ChEBI" id="CHEBI:30616"/>
        <dbReference type="ChEBI" id="CHEBI:33019"/>
        <dbReference type="ChEBI" id="CHEBI:58045"/>
        <dbReference type="ChEBI" id="CHEBI:78442"/>
        <dbReference type="ChEBI" id="CHEBI:78528"/>
        <dbReference type="ChEBI" id="CHEBI:456215"/>
        <dbReference type="EC" id="6.1.1.5"/>
    </reaction>
</comment>
<dbReference type="Pfam" id="PF08264">
    <property type="entry name" value="Anticodon_1"/>
    <property type="match status" value="1"/>
</dbReference>
<feature type="domain" description="Zinc finger FPG/IleRS-type" evidence="12">
    <location>
        <begin position="908"/>
        <end position="933"/>
    </location>
</feature>
<comment type="subunit">
    <text evidence="10">Monomer.</text>
</comment>
<dbReference type="GeneID" id="98656992"/>
<dbReference type="InterPro" id="IPR033708">
    <property type="entry name" value="Anticodon_Ile_BEm"/>
</dbReference>
<dbReference type="Pfam" id="PF06827">
    <property type="entry name" value="zf-FPG_IleRS"/>
    <property type="match status" value="1"/>
</dbReference>
<feature type="domain" description="Aminoacyl-tRNA synthetase class Ia" evidence="11">
    <location>
        <begin position="29"/>
        <end position="660"/>
    </location>
</feature>
<dbReference type="SUPFAM" id="SSF47323">
    <property type="entry name" value="Anticodon-binding domain of a subclass of class I aminoacyl-tRNA synthetases"/>
    <property type="match status" value="1"/>
</dbReference>
<organism evidence="14 15">
    <name type="scientific">Ellagibacter isourolithinifaciens</name>
    <dbReference type="NCBI Taxonomy" id="2137581"/>
    <lineage>
        <taxon>Bacteria</taxon>
        <taxon>Bacillati</taxon>
        <taxon>Actinomycetota</taxon>
        <taxon>Coriobacteriia</taxon>
        <taxon>Eggerthellales</taxon>
        <taxon>Eggerthellaceae</taxon>
        <taxon>Ellagibacter</taxon>
    </lineage>
</organism>
<feature type="binding site" evidence="10">
    <location>
        <position position="933"/>
    </location>
    <ligand>
        <name>Zn(2+)</name>
        <dbReference type="ChEBI" id="CHEBI:29105"/>
    </ligand>
</feature>
<dbReference type="GO" id="GO:0005524">
    <property type="term" value="F:ATP binding"/>
    <property type="evidence" value="ECO:0007669"/>
    <property type="project" value="UniProtKB-UniRule"/>
</dbReference>
<evidence type="ECO:0000256" key="9">
    <source>
        <dbReference type="ARBA" id="ARBA00048359"/>
    </source>
</evidence>
<dbReference type="CDD" id="cd07960">
    <property type="entry name" value="Anticodon_Ia_Ile_BEm"/>
    <property type="match status" value="1"/>
</dbReference>
<dbReference type="PANTHER" id="PTHR42765:SF1">
    <property type="entry name" value="ISOLEUCINE--TRNA LIGASE, MITOCHONDRIAL"/>
    <property type="match status" value="1"/>
</dbReference>
<dbReference type="EC" id="6.1.1.5" evidence="10"/>
<keyword evidence="15" id="KW-1185">Reference proteome</keyword>
<dbReference type="GO" id="GO:0004822">
    <property type="term" value="F:isoleucine-tRNA ligase activity"/>
    <property type="evidence" value="ECO:0007669"/>
    <property type="project" value="UniProtKB-UniRule"/>
</dbReference>
<comment type="subcellular location">
    <subcellularLocation>
        <location evidence="10">Cytoplasm</location>
    </subcellularLocation>
</comment>
<dbReference type="GO" id="GO:0008270">
    <property type="term" value="F:zinc ion binding"/>
    <property type="evidence" value="ECO:0007669"/>
    <property type="project" value="UniProtKB-UniRule"/>
</dbReference>
<dbReference type="OrthoDB" id="9810365at2"/>
<keyword evidence="7 10" id="KW-0030">Aminoacyl-tRNA synthetase</keyword>
<reference evidence="14 15" key="1">
    <citation type="submission" date="2019-09" db="EMBL/GenBank/DDBJ databases">
        <title>Whole genome shotgun sequencing (WGS) of Ellagibacter isourolithinifaciens DSM 104140(T) and Adlercreutzia muris DSM 29508(T).</title>
        <authorList>
            <person name="Stoll D.A."/>
            <person name="Danylec N."/>
            <person name="Huch M."/>
        </authorList>
    </citation>
    <scope>NUCLEOTIDE SEQUENCE [LARGE SCALE GENOMIC DNA]</scope>
    <source>
        <strain evidence="14 15">DSM 104140</strain>
    </source>
</reference>
<feature type="binding site" evidence="10">
    <location>
        <position position="914"/>
    </location>
    <ligand>
        <name>Zn(2+)</name>
        <dbReference type="ChEBI" id="CHEBI:29105"/>
    </ligand>
</feature>
<dbReference type="SUPFAM" id="SSF52374">
    <property type="entry name" value="Nucleotidylyl transferase"/>
    <property type="match status" value="1"/>
</dbReference>
<feature type="binding site" evidence="10">
    <location>
        <position position="626"/>
    </location>
    <ligand>
        <name>ATP</name>
        <dbReference type="ChEBI" id="CHEBI:30616"/>
    </ligand>
</feature>
<evidence type="ECO:0000256" key="7">
    <source>
        <dbReference type="ARBA" id="ARBA00023146"/>
    </source>
</evidence>
<keyword evidence="6 10" id="KW-0648">Protein biosynthesis</keyword>
<dbReference type="Gene3D" id="1.10.10.830">
    <property type="entry name" value="Ile-tRNA synthetase CP2 domain-like"/>
    <property type="match status" value="1"/>
</dbReference>
<keyword evidence="10" id="KW-0479">Metal-binding</keyword>
<accession>A0A6N6NPJ9</accession>
<evidence type="ECO:0000259" key="12">
    <source>
        <dbReference type="Pfam" id="PF06827"/>
    </source>
</evidence>
<evidence type="ECO:0000256" key="10">
    <source>
        <dbReference type="HAMAP-Rule" id="MF_02002"/>
    </source>
</evidence>
<protein>
    <recommendedName>
        <fullName evidence="10">Isoleucine--tRNA ligase</fullName>
        <ecNumber evidence="10">6.1.1.5</ecNumber>
    </recommendedName>
    <alternativeName>
        <fullName evidence="10">Isoleucyl-tRNA synthetase</fullName>
        <shortName evidence="10">IleRS</shortName>
    </alternativeName>
</protein>
<dbReference type="InterPro" id="IPR010663">
    <property type="entry name" value="Znf_FPG/IleRS"/>
</dbReference>
<dbReference type="InterPro" id="IPR014729">
    <property type="entry name" value="Rossmann-like_a/b/a_fold"/>
</dbReference>
<evidence type="ECO:0000256" key="1">
    <source>
        <dbReference type="ARBA" id="ARBA00006887"/>
    </source>
</evidence>
<dbReference type="HAMAP" id="MF_02002">
    <property type="entry name" value="Ile_tRNA_synth_type1"/>
    <property type="match status" value="1"/>
</dbReference>
<dbReference type="GO" id="GO:0005829">
    <property type="term" value="C:cytosol"/>
    <property type="evidence" value="ECO:0007669"/>
    <property type="project" value="TreeGrafter"/>
</dbReference>
<dbReference type="InterPro" id="IPR013155">
    <property type="entry name" value="M/V/L/I-tRNA-synth_anticd-bd"/>
</dbReference>
<dbReference type="Pfam" id="PF00133">
    <property type="entry name" value="tRNA-synt_1"/>
    <property type="match status" value="1"/>
</dbReference>
<dbReference type="InterPro" id="IPR009008">
    <property type="entry name" value="Val/Leu/Ile-tRNA-synth_edit"/>
</dbReference>
<dbReference type="GO" id="GO:0006428">
    <property type="term" value="P:isoleucyl-tRNA aminoacylation"/>
    <property type="evidence" value="ECO:0007669"/>
    <property type="project" value="UniProtKB-UniRule"/>
</dbReference>
<evidence type="ECO:0000259" key="11">
    <source>
        <dbReference type="Pfam" id="PF00133"/>
    </source>
</evidence>
<comment type="function">
    <text evidence="8 10">Catalyzes the attachment of isoleucine to tRNA(Ile). As IleRS can inadvertently accommodate and process structurally similar amino acids such as valine, to avoid such errors it has two additional distinct tRNA(Ile)-dependent editing activities. One activity is designated as 'pretransfer' editing and involves the hydrolysis of activated Val-AMP. The other activity is designated 'posttransfer' editing and involves deacylation of mischarged Val-tRNA(Ile).</text>
</comment>
<dbReference type="InterPro" id="IPR002300">
    <property type="entry name" value="aa-tRNA-synth_Ia"/>
</dbReference>
<dbReference type="SUPFAM" id="SSF50677">
    <property type="entry name" value="ValRS/IleRS/LeuRS editing domain"/>
    <property type="match status" value="1"/>
</dbReference>
<keyword evidence="3 10" id="KW-0436">Ligase</keyword>
<evidence type="ECO:0000259" key="13">
    <source>
        <dbReference type="Pfam" id="PF08264"/>
    </source>
</evidence>
<dbReference type="RefSeq" id="WP_158048587.1">
    <property type="nucleotide sequence ID" value="NZ_WAJR01000001.1"/>
</dbReference>
<evidence type="ECO:0000256" key="2">
    <source>
        <dbReference type="ARBA" id="ARBA00022490"/>
    </source>
</evidence>
<keyword evidence="5 10" id="KW-0067">ATP-binding</keyword>
<proteinExistence type="inferred from homology"/>
<keyword evidence="4 10" id="KW-0547">Nucleotide-binding</keyword>
<dbReference type="Gene3D" id="3.90.740.10">
    <property type="entry name" value="Valyl/Leucyl/Isoleucyl-tRNA synthetase, editing domain"/>
    <property type="match status" value="1"/>
</dbReference>
<feature type="domain" description="Methionyl/Valyl/Leucyl/Isoleucyl-tRNA synthetase anticodon-binding" evidence="13">
    <location>
        <begin position="707"/>
        <end position="833"/>
    </location>
</feature>
<evidence type="ECO:0000313" key="14">
    <source>
        <dbReference type="EMBL" id="KAB1643000.1"/>
    </source>
</evidence>
<dbReference type="Gene3D" id="1.10.730.20">
    <property type="match status" value="1"/>
</dbReference>
<dbReference type="GO" id="GO:0002161">
    <property type="term" value="F:aminoacyl-tRNA deacylase activity"/>
    <property type="evidence" value="ECO:0007669"/>
    <property type="project" value="InterPro"/>
</dbReference>
<feature type="binding site" evidence="10">
    <location>
        <position position="582"/>
    </location>
    <ligand>
        <name>L-isoleucyl-5'-AMP</name>
        <dbReference type="ChEBI" id="CHEBI:178002"/>
    </ligand>
</feature>
<dbReference type="AlphaFoldDB" id="A0A6N6NPJ9"/>
<dbReference type="NCBIfam" id="TIGR00392">
    <property type="entry name" value="ileS"/>
    <property type="match status" value="1"/>
</dbReference>
<dbReference type="InterPro" id="IPR023585">
    <property type="entry name" value="Ile-tRNA-ligase_type1"/>
</dbReference>
<feature type="short sequence motif" description="'HIGH' region" evidence="10">
    <location>
        <begin position="59"/>
        <end position="69"/>
    </location>
</feature>
<gene>
    <name evidence="10 14" type="primary">ileS</name>
    <name evidence="14" type="ORF">F8C90_01065</name>
</gene>
<dbReference type="Proteomes" id="UP000468668">
    <property type="component" value="Unassembled WGS sequence"/>
</dbReference>
<keyword evidence="10" id="KW-0862">Zinc</keyword>
<evidence type="ECO:0000256" key="8">
    <source>
        <dbReference type="ARBA" id="ARBA00025217"/>
    </source>
</evidence>
<comment type="similarity">
    <text evidence="1 10">Belongs to the class-I aminoacyl-tRNA synthetase family. IleS type 1 subfamily.</text>
</comment>
<dbReference type="InterPro" id="IPR002301">
    <property type="entry name" value="Ile-tRNA-ligase"/>
</dbReference>
<dbReference type="PRINTS" id="PR00984">
    <property type="entry name" value="TRNASYNTHILE"/>
</dbReference>
<comment type="caution">
    <text evidence="14">The sequence shown here is derived from an EMBL/GenBank/DDBJ whole genome shotgun (WGS) entry which is preliminary data.</text>
</comment>
<comment type="domain">
    <text evidence="10">IleRS has two distinct active sites: one for aminoacylation and one for editing. The misactivated valine is translocated from the active site to the editing site, which sterically excludes the correctly activated isoleucine. The single editing site contains two valyl binding pockets, one specific for each substrate (Val-AMP or Val-tRNA(Ile)).</text>
</comment>
<dbReference type="InterPro" id="IPR050081">
    <property type="entry name" value="Ile-tRNA_ligase"/>
</dbReference>
<feature type="binding site" evidence="10">
    <location>
        <position position="911"/>
    </location>
    <ligand>
        <name>Zn(2+)</name>
        <dbReference type="ChEBI" id="CHEBI:29105"/>
    </ligand>
</feature>
<evidence type="ECO:0000256" key="3">
    <source>
        <dbReference type="ARBA" id="ARBA00022598"/>
    </source>
</evidence>
<feature type="short sequence motif" description="'KMSKS' region" evidence="10">
    <location>
        <begin position="623"/>
        <end position="627"/>
    </location>
</feature>
<evidence type="ECO:0000256" key="5">
    <source>
        <dbReference type="ARBA" id="ARBA00022840"/>
    </source>
</evidence>
<feature type="binding site" evidence="10">
    <location>
        <position position="930"/>
    </location>
    <ligand>
        <name>Zn(2+)</name>
        <dbReference type="ChEBI" id="CHEBI:29105"/>
    </ligand>
</feature>
<dbReference type="PROSITE" id="PS00178">
    <property type="entry name" value="AA_TRNA_LIGASE_I"/>
    <property type="match status" value="1"/>
</dbReference>
<dbReference type="GO" id="GO:0000049">
    <property type="term" value="F:tRNA binding"/>
    <property type="evidence" value="ECO:0007669"/>
    <property type="project" value="InterPro"/>
</dbReference>
<keyword evidence="2 10" id="KW-0963">Cytoplasm</keyword>
<name>A0A6N6NPJ9_9ACTN</name>
<dbReference type="PANTHER" id="PTHR42765">
    <property type="entry name" value="SOLEUCYL-TRNA SYNTHETASE"/>
    <property type="match status" value="1"/>
</dbReference>
<comment type="cofactor">
    <cofactor evidence="10">
        <name>Zn(2+)</name>
        <dbReference type="ChEBI" id="CHEBI:29105"/>
    </cofactor>
    <text evidence="10">Binds 1 zinc ion per subunit.</text>
</comment>
<dbReference type="Gene3D" id="3.40.50.620">
    <property type="entry name" value="HUPs"/>
    <property type="match status" value="2"/>
</dbReference>
<dbReference type="InterPro" id="IPR001412">
    <property type="entry name" value="aa-tRNA-synth_I_CS"/>
</dbReference>
<dbReference type="EMBL" id="WAJR01000001">
    <property type="protein sequence ID" value="KAB1643000.1"/>
    <property type="molecule type" value="Genomic_DNA"/>
</dbReference>
<sequence>MASNYKKTMNLPTTDFAMRGNLPKNEPKRLAEWEEDHVYEKLQEKNKDAKPFVLHDGPPYANGPIHLGHAQNKISKDIINRYKAMRGFRTPYVPGWDCHGQPIEHKVETMLGTEKFNQLPTEKVRELCRKMAVEQVDTQRQGFKRLGVLAEWENPYLTYVNDYDATDVEIFKAIFDRGAIYRGRKPVHWCSHCHTALAEAEIEYGDEVSPAVFVRFQMTTVPAGLEAWEGKLWVDIWTTTPWTLPADDIVILHPEADYVAVVHDGKAEIMAQALVEKDCEKFGYGEVELVRGADGEPWSMTGIELAHNKYKQPIFGDQGVEGEFVYADYVTLDDGTGIVHGAPGHGVDDYLVGMKFNIPVVMPVDDDGRFYKGDELGTGGPWSGMEVNEANPKIIEWLRERGTLILHEDINHSYPHCWRCKQPVIFRATSQWFVSMDKALDGGHTLREEALDELSKVAFYPPHAVKRIGSMVEGRPDWCISRQRNWGVPIPAFTCEDCGETVVNDATLDAVIALFRSKGSDCWFTDDPASYLGDACVCPKCGGHHLKTNKDILDVWWDSGVSHTAVCKHRDNLEFPADMYLEGSDQHRGWFMSSLMTSVGAYGTAPYKAVVSQGFTLDGQGRKMSKSLGNVIDPNKECDTRGADVMRLWVSSVDTSNDVTCDDEILSHVGEAYRKIRNTLRFLLGEIEGRFDPATDAVAVDDLAGYDKLALARLCQVHEIVTEAYEGYRFNVVYRNLYDYVTELSNGYLNATKDRVYCGQADGYDRRSALTVWAQILSMLVHDLQPILVFTCDEVMAFLPESMRDGQTRAALLDWFEAPWSAEETSALLSAYNQLATARDVFTKAFEEAKEAGVVTEGTSQAAFATLTLPANAATALADVDLAEVFVCAAVEVVSGEGFSCTVAPAKGEKCPRCWNVRELGGNANHPHVCERCGDVLDSIGFSEED</sequence>